<evidence type="ECO:0000256" key="1">
    <source>
        <dbReference type="SAM" id="MobiDB-lite"/>
    </source>
</evidence>
<accession>A0AAJ3KLZ0</accession>
<dbReference type="AlphaFoldDB" id="A0AAJ3KLZ0"/>
<reference evidence="2" key="1">
    <citation type="journal article" date="2020" name="Cell Host Microbe">
        <title>Functional and Genomic Variation between Human-Derived Isolates of Lachnospiraceae Reveals Inter- and Intra-Species Diversity.</title>
        <authorList>
            <person name="Sorbara M.T."/>
            <person name="Littmann E.R."/>
            <person name="Fontana E."/>
            <person name="Moody T.U."/>
            <person name="Kohout C.E."/>
            <person name="Gjonbalaj M."/>
            <person name="Eaton V."/>
            <person name="Seok R."/>
            <person name="Leiner I.M."/>
            <person name="Pamer E.G."/>
        </authorList>
    </citation>
    <scope>NUCLEOTIDE SEQUENCE</scope>
    <source>
        <strain evidence="2">MSK.15.32</strain>
    </source>
</reference>
<name>A0AAJ3KLZ0_MEDGN</name>
<feature type="region of interest" description="Disordered" evidence="1">
    <location>
        <begin position="69"/>
        <end position="92"/>
    </location>
</feature>
<organism evidence="2 3">
    <name type="scientific">Mediterraneibacter gnavus</name>
    <name type="common">Ruminococcus gnavus</name>
    <dbReference type="NCBI Taxonomy" id="33038"/>
    <lineage>
        <taxon>Bacteria</taxon>
        <taxon>Bacillati</taxon>
        <taxon>Bacillota</taxon>
        <taxon>Clostridia</taxon>
        <taxon>Lachnospirales</taxon>
        <taxon>Lachnospiraceae</taxon>
        <taxon>Mediterraneibacter</taxon>
    </lineage>
</organism>
<evidence type="ECO:0000313" key="3">
    <source>
        <dbReference type="Proteomes" id="UP001296580"/>
    </source>
</evidence>
<reference evidence="2" key="2">
    <citation type="submission" date="2020-02" db="EMBL/GenBank/DDBJ databases">
        <authorList>
            <person name="Littmann E."/>
            <person name="Sorbara M."/>
        </authorList>
    </citation>
    <scope>NUCLEOTIDE SEQUENCE</scope>
    <source>
        <strain evidence="2">MSK.15.32</strain>
    </source>
</reference>
<dbReference type="Proteomes" id="UP001296580">
    <property type="component" value="Unassembled WGS sequence"/>
</dbReference>
<feature type="compositionally biased region" description="Basic and acidic residues" evidence="1">
    <location>
        <begin position="72"/>
        <end position="92"/>
    </location>
</feature>
<dbReference type="GeneID" id="78230163"/>
<dbReference type="EMBL" id="JAAIRV010000016">
    <property type="protein sequence ID" value="NSI58593.1"/>
    <property type="molecule type" value="Genomic_DNA"/>
</dbReference>
<dbReference type="RefSeq" id="WP_008789319.1">
    <property type="nucleotide sequence ID" value="NZ_JAAIMR010000016.1"/>
</dbReference>
<sequence length="92" mass="10383">MKDKATFQNKVKVLNKLFDSGCDTEKKLQQLDMEAILKIPNITIPDMGVIMELQKNTKSGKLFSYLGGGSDEAVKHNRGNNEKKEPAMQEQR</sequence>
<protein>
    <submittedName>
        <fullName evidence="2">Uncharacterized protein</fullName>
    </submittedName>
</protein>
<evidence type="ECO:0000313" key="2">
    <source>
        <dbReference type="EMBL" id="NSI58593.1"/>
    </source>
</evidence>
<comment type="caution">
    <text evidence="2">The sequence shown here is derived from an EMBL/GenBank/DDBJ whole genome shotgun (WGS) entry which is preliminary data.</text>
</comment>
<proteinExistence type="predicted"/>
<gene>
    <name evidence="2" type="ORF">G4993_09275</name>
</gene>